<dbReference type="Gramene" id="Pp3c26_4181V3.1">
    <property type="protein sequence ID" value="PAC:32917301.CDS.1"/>
    <property type="gene ID" value="Pp3c26_4181"/>
</dbReference>
<evidence type="ECO:0000313" key="3">
    <source>
        <dbReference type="Proteomes" id="UP000006727"/>
    </source>
</evidence>
<dbReference type="PaxDb" id="3218-PP1S159_15V6.1"/>
<sequence>MWRPAMDDLELGRALAHLGSSVFEAVDPKFLISNFRFRYITLALLKHNFYLENQSLSEGRELQESLRIRRFQIFHRSFQFSCVKSEALLEASQNCCSH</sequence>
<reference evidence="1 3" key="1">
    <citation type="journal article" date="2008" name="Science">
        <title>The Physcomitrella genome reveals evolutionary insights into the conquest of land by plants.</title>
        <authorList>
            <person name="Rensing S."/>
            <person name="Lang D."/>
            <person name="Zimmer A."/>
            <person name="Terry A."/>
            <person name="Salamov A."/>
            <person name="Shapiro H."/>
            <person name="Nishiyama T."/>
            <person name="Perroud P.-F."/>
            <person name="Lindquist E."/>
            <person name="Kamisugi Y."/>
            <person name="Tanahashi T."/>
            <person name="Sakakibara K."/>
            <person name="Fujita T."/>
            <person name="Oishi K."/>
            <person name="Shin-I T."/>
            <person name="Kuroki Y."/>
            <person name="Toyoda A."/>
            <person name="Suzuki Y."/>
            <person name="Hashimoto A."/>
            <person name="Yamaguchi K."/>
            <person name="Sugano A."/>
            <person name="Kohara Y."/>
            <person name="Fujiyama A."/>
            <person name="Anterola A."/>
            <person name="Aoki S."/>
            <person name="Ashton N."/>
            <person name="Barbazuk W.B."/>
            <person name="Barker E."/>
            <person name="Bennetzen J."/>
            <person name="Bezanilla M."/>
            <person name="Blankenship R."/>
            <person name="Cho S.H."/>
            <person name="Dutcher S."/>
            <person name="Estelle M."/>
            <person name="Fawcett J.A."/>
            <person name="Gundlach H."/>
            <person name="Hanada K."/>
            <person name="Heyl A."/>
            <person name="Hicks K.A."/>
            <person name="Hugh J."/>
            <person name="Lohr M."/>
            <person name="Mayer K."/>
            <person name="Melkozernov A."/>
            <person name="Murata T."/>
            <person name="Nelson D."/>
            <person name="Pils B."/>
            <person name="Prigge M."/>
            <person name="Reiss B."/>
            <person name="Renner T."/>
            <person name="Rombauts S."/>
            <person name="Rushton P."/>
            <person name="Sanderfoot A."/>
            <person name="Schween G."/>
            <person name="Shiu S.-H."/>
            <person name="Stueber K."/>
            <person name="Theodoulou F.L."/>
            <person name="Tu H."/>
            <person name="Van de Peer Y."/>
            <person name="Verrier P.J."/>
            <person name="Waters E."/>
            <person name="Wood A."/>
            <person name="Yang L."/>
            <person name="Cove D."/>
            <person name="Cuming A."/>
            <person name="Hasebe M."/>
            <person name="Lucas S."/>
            <person name="Mishler D.B."/>
            <person name="Reski R."/>
            <person name="Grigoriev I."/>
            <person name="Quatrano R.S."/>
            <person name="Boore J.L."/>
        </authorList>
    </citation>
    <scope>NUCLEOTIDE SEQUENCE [LARGE SCALE GENOMIC DNA]</scope>
    <source>
        <strain evidence="2 3">cv. Gransden 2004</strain>
    </source>
</reference>
<organism evidence="1">
    <name type="scientific">Physcomitrium patens</name>
    <name type="common">Spreading-leaved earth moss</name>
    <name type="synonym">Physcomitrella patens</name>
    <dbReference type="NCBI Taxonomy" id="3218"/>
    <lineage>
        <taxon>Eukaryota</taxon>
        <taxon>Viridiplantae</taxon>
        <taxon>Streptophyta</taxon>
        <taxon>Embryophyta</taxon>
        <taxon>Bryophyta</taxon>
        <taxon>Bryophytina</taxon>
        <taxon>Bryopsida</taxon>
        <taxon>Funariidae</taxon>
        <taxon>Funariales</taxon>
        <taxon>Funariaceae</taxon>
        <taxon>Physcomitrium</taxon>
    </lineage>
</organism>
<dbReference type="EMBL" id="ABEU02000026">
    <property type="protein sequence ID" value="PNR26728.1"/>
    <property type="molecule type" value="Genomic_DNA"/>
</dbReference>
<evidence type="ECO:0000313" key="1">
    <source>
        <dbReference type="EMBL" id="PNR26728.1"/>
    </source>
</evidence>
<proteinExistence type="predicted"/>
<dbReference type="AlphaFoldDB" id="A0A2K1IBR7"/>
<reference evidence="1 3" key="2">
    <citation type="journal article" date="2018" name="Plant J.">
        <title>The Physcomitrella patens chromosome-scale assembly reveals moss genome structure and evolution.</title>
        <authorList>
            <person name="Lang D."/>
            <person name="Ullrich K.K."/>
            <person name="Murat F."/>
            <person name="Fuchs J."/>
            <person name="Jenkins J."/>
            <person name="Haas F.B."/>
            <person name="Piednoel M."/>
            <person name="Gundlach H."/>
            <person name="Van Bel M."/>
            <person name="Meyberg R."/>
            <person name="Vives C."/>
            <person name="Morata J."/>
            <person name="Symeonidi A."/>
            <person name="Hiss M."/>
            <person name="Muchero W."/>
            <person name="Kamisugi Y."/>
            <person name="Saleh O."/>
            <person name="Blanc G."/>
            <person name="Decker E.L."/>
            <person name="van Gessel N."/>
            <person name="Grimwood J."/>
            <person name="Hayes R.D."/>
            <person name="Graham S.W."/>
            <person name="Gunter L.E."/>
            <person name="McDaniel S.F."/>
            <person name="Hoernstein S.N.W."/>
            <person name="Larsson A."/>
            <person name="Li F.W."/>
            <person name="Perroud P.F."/>
            <person name="Phillips J."/>
            <person name="Ranjan P."/>
            <person name="Rokshar D.S."/>
            <person name="Rothfels C.J."/>
            <person name="Schneider L."/>
            <person name="Shu S."/>
            <person name="Stevenson D.W."/>
            <person name="Thummler F."/>
            <person name="Tillich M."/>
            <person name="Villarreal Aguilar J.C."/>
            <person name="Widiez T."/>
            <person name="Wong G.K."/>
            <person name="Wymore A."/>
            <person name="Zhang Y."/>
            <person name="Zimmer A.D."/>
            <person name="Quatrano R.S."/>
            <person name="Mayer K.F.X."/>
            <person name="Goodstein D."/>
            <person name="Casacuberta J.M."/>
            <person name="Vandepoele K."/>
            <person name="Reski R."/>
            <person name="Cuming A.C."/>
            <person name="Tuskan G.A."/>
            <person name="Maumus F."/>
            <person name="Salse J."/>
            <person name="Schmutz J."/>
            <person name="Rensing S.A."/>
        </authorList>
    </citation>
    <scope>NUCLEOTIDE SEQUENCE [LARGE SCALE GENOMIC DNA]</scope>
    <source>
        <strain evidence="2 3">cv. Gransden 2004</strain>
    </source>
</reference>
<dbReference type="EnsemblPlants" id="Pp3c26_4181V3.1">
    <property type="protein sequence ID" value="PAC:32917301.CDS.1"/>
    <property type="gene ID" value="Pp3c26_4181"/>
</dbReference>
<dbReference type="Proteomes" id="UP000006727">
    <property type="component" value="Chromosome 26"/>
</dbReference>
<evidence type="ECO:0000313" key="2">
    <source>
        <dbReference type="EnsemblPlants" id="PAC:32917301.CDS.1"/>
    </source>
</evidence>
<dbReference type="InParanoid" id="A0A2K1IBR7"/>
<reference evidence="2" key="3">
    <citation type="submission" date="2020-12" db="UniProtKB">
        <authorList>
            <consortium name="EnsemblPlants"/>
        </authorList>
    </citation>
    <scope>IDENTIFICATION</scope>
</reference>
<name>A0A2K1IBR7_PHYPA</name>
<gene>
    <name evidence="1" type="ORF">PHYPA_030209</name>
</gene>
<keyword evidence="3" id="KW-1185">Reference proteome</keyword>
<protein>
    <submittedName>
        <fullName evidence="1 2">Uncharacterized protein</fullName>
    </submittedName>
</protein>
<accession>A0A2K1IBR7</accession>